<dbReference type="PROSITE" id="PS50850">
    <property type="entry name" value="MFS"/>
    <property type="match status" value="1"/>
</dbReference>
<evidence type="ECO:0000256" key="5">
    <source>
        <dbReference type="ARBA" id="ARBA00022692"/>
    </source>
</evidence>
<feature type="transmembrane region" description="Helical" evidence="8">
    <location>
        <begin position="136"/>
        <end position="158"/>
    </location>
</feature>
<evidence type="ECO:0000256" key="7">
    <source>
        <dbReference type="ARBA" id="ARBA00023136"/>
    </source>
</evidence>
<dbReference type="InterPro" id="IPR011701">
    <property type="entry name" value="MFS"/>
</dbReference>
<dbReference type="Gene3D" id="1.20.1720.10">
    <property type="entry name" value="Multidrug resistance protein D"/>
    <property type="match status" value="1"/>
</dbReference>
<feature type="transmembrane region" description="Helical" evidence="8">
    <location>
        <begin position="103"/>
        <end position="124"/>
    </location>
</feature>
<feature type="transmembrane region" description="Helical" evidence="8">
    <location>
        <begin position="252"/>
        <end position="270"/>
    </location>
</feature>
<dbReference type="SUPFAM" id="SSF103473">
    <property type="entry name" value="MFS general substrate transporter"/>
    <property type="match status" value="1"/>
</dbReference>
<keyword evidence="4" id="KW-1003">Cell membrane</keyword>
<dbReference type="PANTHER" id="PTHR43124">
    <property type="entry name" value="PURINE EFFLUX PUMP PBUE"/>
    <property type="match status" value="1"/>
</dbReference>
<dbReference type="Pfam" id="PF07690">
    <property type="entry name" value="MFS_1"/>
    <property type="match status" value="1"/>
</dbReference>
<accession>A0ABS9JYE5</accession>
<sequence>MAETPQRTSRGIAVLLAALSALGPFSIDTYLPSFREIAENLHATPLEVQQTLSAYLFSFAAMTLWHGAISDRFGRRRVILVAISLFAFASAGCMLATRIEHLWFWRAMQGITAGAGMVVSRAIVRDMFDGSAAQRLMSQITMMFAFAPAIAPLIGGWLQAYFGWRSVFAFLVLSTGSLWLACWKLLPETLPPEKRQSLRPAYLATTYWKVVTSPHFLTACAALALNFGGFFLYVLSAPVFLMGHLGVSETGFLWLFGPSMCGLLSGSWLSTRLSGKLSLPRCIALGYVIMGSAAAINLVINLTLPPGLPWNVVPIFIYTFGMSLATPCLSIFALDPFPAQRGLAASCQTFFQSGFNGLTAALIAPALWGSTLTLSLGMAGLLFGGGMAALLHQCLRQGESKPAKA</sequence>
<keyword evidence="8" id="KW-0997">Cell inner membrane</keyword>
<protein>
    <recommendedName>
        <fullName evidence="8">Bcr/CflA family efflux transporter</fullName>
    </recommendedName>
</protein>
<dbReference type="InterPro" id="IPR020846">
    <property type="entry name" value="MFS_dom"/>
</dbReference>
<dbReference type="InterPro" id="IPR004812">
    <property type="entry name" value="Efflux_drug-R_Bcr/CmlA"/>
</dbReference>
<evidence type="ECO:0000256" key="8">
    <source>
        <dbReference type="RuleBase" id="RU365088"/>
    </source>
</evidence>
<dbReference type="NCBIfam" id="TIGR00710">
    <property type="entry name" value="efflux_Bcr_CflA"/>
    <property type="match status" value="1"/>
</dbReference>
<feature type="transmembrane region" description="Helical" evidence="8">
    <location>
        <begin position="349"/>
        <end position="368"/>
    </location>
</feature>
<evidence type="ECO:0000313" key="11">
    <source>
        <dbReference type="Proteomes" id="UP001165384"/>
    </source>
</evidence>
<evidence type="ECO:0000256" key="6">
    <source>
        <dbReference type="ARBA" id="ARBA00022989"/>
    </source>
</evidence>
<evidence type="ECO:0000313" key="10">
    <source>
        <dbReference type="EMBL" id="MCG2575859.1"/>
    </source>
</evidence>
<reference evidence="10" key="1">
    <citation type="submission" date="2022-01" db="EMBL/GenBank/DDBJ databases">
        <authorList>
            <person name="Jo J.-H."/>
            <person name="Im W.-T."/>
        </authorList>
    </citation>
    <scope>NUCLEOTIDE SEQUENCE</scope>
    <source>
        <strain evidence="10">XY25</strain>
    </source>
</reference>
<name>A0ABS9JYE5_9RHOO</name>
<feature type="transmembrane region" description="Helical" evidence="8">
    <location>
        <begin position="52"/>
        <end position="69"/>
    </location>
</feature>
<proteinExistence type="inferred from homology"/>
<dbReference type="EMBL" id="JAKLTN010000001">
    <property type="protein sequence ID" value="MCG2575859.1"/>
    <property type="molecule type" value="Genomic_DNA"/>
</dbReference>
<feature type="transmembrane region" description="Helical" evidence="8">
    <location>
        <begin position="78"/>
        <end position="97"/>
    </location>
</feature>
<feature type="transmembrane region" description="Helical" evidence="8">
    <location>
        <begin position="315"/>
        <end position="337"/>
    </location>
</feature>
<dbReference type="CDD" id="cd17320">
    <property type="entry name" value="MFS_MdfA_MDR_like"/>
    <property type="match status" value="1"/>
</dbReference>
<organism evidence="10 11">
    <name type="scientific">Dechloromonas hankyongensis</name>
    <dbReference type="NCBI Taxonomy" id="2908002"/>
    <lineage>
        <taxon>Bacteria</taxon>
        <taxon>Pseudomonadati</taxon>
        <taxon>Pseudomonadota</taxon>
        <taxon>Betaproteobacteria</taxon>
        <taxon>Rhodocyclales</taxon>
        <taxon>Azonexaceae</taxon>
        <taxon>Dechloromonas</taxon>
    </lineage>
</organism>
<feature type="transmembrane region" description="Helical" evidence="8">
    <location>
        <begin position="12"/>
        <end position="32"/>
    </location>
</feature>
<comment type="caution">
    <text evidence="10">The sequence shown here is derived from an EMBL/GenBank/DDBJ whole genome shotgun (WGS) entry which is preliminary data.</text>
</comment>
<keyword evidence="5 8" id="KW-0812">Transmembrane</keyword>
<evidence type="ECO:0000256" key="1">
    <source>
        <dbReference type="ARBA" id="ARBA00004651"/>
    </source>
</evidence>
<keyword evidence="3 8" id="KW-0813">Transport</keyword>
<dbReference type="InterPro" id="IPR050189">
    <property type="entry name" value="MFS_Efflux_Transporters"/>
</dbReference>
<evidence type="ECO:0000256" key="4">
    <source>
        <dbReference type="ARBA" id="ARBA00022475"/>
    </source>
</evidence>
<keyword evidence="6 8" id="KW-1133">Transmembrane helix</keyword>
<comment type="caution">
    <text evidence="8">Lacks conserved residue(s) required for the propagation of feature annotation.</text>
</comment>
<comment type="subcellular location">
    <subcellularLocation>
        <location evidence="8">Cell inner membrane</location>
        <topology evidence="8">Multi-pass membrane protein</topology>
    </subcellularLocation>
    <subcellularLocation>
        <location evidence="1">Cell membrane</location>
        <topology evidence="1">Multi-pass membrane protein</topology>
    </subcellularLocation>
</comment>
<evidence type="ECO:0000259" key="9">
    <source>
        <dbReference type="PROSITE" id="PS50850"/>
    </source>
</evidence>
<keyword evidence="7 8" id="KW-0472">Membrane</keyword>
<evidence type="ECO:0000256" key="3">
    <source>
        <dbReference type="ARBA" id="ARBA00022448"/>
    </source>
</evidence>
<evidence type="ECO:0000256" key="2">
    <source>
        <dbReference type="ARBA" id="ARBA00006236"/>
    </source>
</evidence>
<dbReference type="PANTHER" id="PTHR43124:SF3">
    <property type="entry name" value="CHLORAMPHENICOL EFFLUX PUMP RV0191"/>
    <property type="match status" value="1"/>
</dbReference>
<feature type="transmembrane region" description="Helical" evidence="8">
    <location>
        <begin position="216"/>
        <end position="240"/>
    </location>
</feature>
<keyword evidence="11" id="KW-1185">Reference proteome</keyword>
<comment type="similarity">
    <text evidence="2 8">Belongs to the major facilitator superfamily. Bcr/CmlA family.</text>
</comment>
<dbReference type="Proteomes" id="UP001165384">
    <property type="component" value="Unassembled WGS sequence"/>
</dbReference>
<feature type="transmembrane region" description="Helical" evidence="8">
    <location>
        <begin position="282"/>
        <end position="303"/>
    </location>
</feature>
<feature type="domain" description="Major facilitator superfamily (MFS) profile" evidence="9">
    <location>
        <begin position="12"/>
        <end position="396"/>
    </location>
</feature>
<dbReference type="InterPro" id="IPR036259">
    <property type="entry name" value="MFS_trans_sf"/>
</dbReference>
<gene>
    <name evidence="10" type="ORF">LZ012_02480</name>
</gene>
<dbReference type="RefSeq" id="WP_275707215.1">
    <property type="nucleotide sequence ID" value="NZ_JAKLTN010000001.1"/>
</dbReference>
<feature type="transmembrane region" description="Helical" evidence="8">
    <location>
        <begin position="164"/>
        <end position="186"/>
    </location>
</feature>